<organism evidence="2 3">
    <name type="scientific">Desulfomonile tiedjei</name>
    <dbReference type="NCBI Taxonomy" id="2358"/>
    <lineage>
        <taxon>Bacteria</taxon>
        <taxon>Pseudomonadati</taxon>
        <taxon>Thermodesulfobacteriota</taxon>
        <taxon>Desulfomonilia</taxon>
        <taxon>Desulfomonilales</taxon>
        <taxon>Desulfomonilaceae</taxon>
        <taxon>Desulfomonile</taxon>
    </lineage>
</organism>
<dbReference type="SUPFAM" id="SSF51261">
    <property type="entry name" value="Duplicated hybrid motif"/>
    <property type="match status" value="1"/>
</dbReference>
<dbReference type="CDD" id="cd00118">
    <property type="entry name" value="LysM"/>
    <property type="match status" value="1"/>
</dbReference>
<dbReference type="GO" id="GO:0004222">
    <property type="term" value="F:metalloendopeptidase activity"/>
    <property type="evidence" value="ECO:0007669"/>
    <property type="project" value="TreeGrafter"/>
</dbReference>
<feature type="domain" description="LysM" evidence="1">
    <location>
        <begin position="1"/>
        <end position="40"/>
    </location>
</feature>
<dbReference type="Gene3D" id="2.70.70.10">
    <property type="entry name" value="Glucose Permease (Domain IIA)"/>
    <property type="match status" value="1"/>
</dbReference>
<dbReference type="PANTHER" id="PTHR21666">
    <property type="entry name" value="PEPTIDASE-RELATED"/>
    <property type="match status" value="1"/>
</dbReference>
<dbReference type="InterPro" id="IPR018392">
    <property type="entry name" value="LysM"/>
</dbReference>
<evidence type="ECO:0000313" key="3">
    <source>
        <dbReference type="Proteomes" id="UP000807825"/>
    </source>
</evidence>
<dbReference type="CDD" id="cd12797">
    <property type="entry name" value="M23_peptidase"/>
    <property type="match status" value="1"/>
</dbReference>
<name>A0A9D6Z0W0_9BACT</name>
<dbReference type="InterPro" id="IPR016047">
    <property type="entry name" value="M23ase_b-sheet_dom"/>
</dbReference>
<evidence type="ECO:0000259" key="1">
    <source>
        <dbReference type="PROSITE" id="PS51782"/>
    </source>
</evidence>
<dbReference type="Pfam" id="PF01551">
    <property type="entry name" value="Peptidase_M23"/>
    <property type="match status" value="1"/>
</dbReference>
<dbReference type="InterPro" id="IPR036779">
    <property type="entry name" value="LysM_dom_sf"/>
</dbReference>
<dbReference type="InterPro" id="IPR011055">
    <property type="entry name" value="Dup_hybrid_motif"/>
</dbReference>
<dbReference type="EMBL" id="JACRDE010000338">
    <property type="protein sequence ID" value="MBI5250363.1"/>
    <property type="molecule type" value="Genomic_DNA"/>
</dbReference>
<dbReference type="Gene3D" id="3.10.350.10">
    <property type="entry name" value="LysM domain"/>
    <property type="match status" value="1"/>
</dbReference>
<dbReference type="AlphaFoldDB" id="A0A9D6Z0W0"/>
<sequence length="196" mass="20955">MHQESLSGIAKAYGVDLQVLAEVNNLRPPYVIKTGSNIFVPGVSEAKKVEPTPAASQEKLEVKDFSGILGWPVEGKIISEFGVRGGTQYNGITIQAPESTPVKAAAGGRVGHVGTIPGYGNVVLMEHANRMVTVYAHLKDIKVAGGDTVNRSHVIGTVGTSGRAEEPTLYFEVRSKSKPRNPLFFLDRKPDASKTS</sequence>
<protein>
    <submittedName>
        <fullName evidence="2">Peptidoglycan DD-metalloendopeptidase family protein</fullName>
    </submittedName>
</protein>
<dbReference type="Pfam" id="PF01476">
    <property type="entry name" value="LysM"/>
    <property type="match status" value="1"/>
</dbReference>
<dbReference type="Proteomes" id="UP000807825">
    <property type="component" value="Unassembled WGS sequence"/>
</dbReference>
<gene>
    <name evidence="2" type="ORF">HY912_12785</name>
</gene>
<dbReference type="PANTHER" id="PTHR21666:SF270">
    <property type="entry name" value="MUREIN HYDROLASE ACTIVATOR ENVC"/>
    <property type="match status" value="1"/>
</dbReference>
<proteinExistence type="predicted"/>
<evidence type="ECO:0000313" key="2">
    <source>
        <dbReference type="EMBL" id="MBI5250363.1"/>
    </source>
</evidence>
<comment type="caution">
    <text evidence="2">The sequence shown here is derived from an EMBL/GenBank/DDBJ whole genome shotgun (WGS) entry which is preliminary data.</text>
</comment>
<dbReference type="InterPro" id="IPR050570">
    <property type="entry name" value="Cell_wall_metabolism_enzyme"/>
</dbReference>
<accession>A0A9D6Z0W0</accession>
<reference evidence="2" key="1">
    <citation type="submission" date="2020-07" db="EMBL/GenBank/DDBJ databases">
        <title>Huge and variable diversity of episymbiotic CPR bacteria and DPANN archaea in groundwater ecosystems.</title>
        <authorList>
            <person name="He C.Y."/>
            <person name="Keren R."/>
            <person name="Whittaker M."/>
            <person name="Farag I.F."/>
            <person name="Doudna J."/>
            <person name="Cate J.H.D."/>
            <person name="Banfield J.F."/>
        </authorList>
    </citation>
    <scope>NUCLEOTIDE SEQUENCE</scope>
    <source>
        <strain evidence="2">NC_groundwater_1664_Pr3_B-0.1um_52_9</strain>
    </source>
</reference>
<dbReference type="SUPFAM" id="SSF54106">
    <property type="entry name" value="LysM domain"/>
    <property type="match status" value="1"/>
</dbReference>
<dbReference type="PROSITE" id="PS51782">
    <property type="entry name" value="LYSM"/>
    <property type="match status" value="1"/>
</dbReference>